<feature type="signal peptide" evidence="1">
    <location>
        <begin position="1"/>
        <end position="31"/>
    </location>
</feature>
<reference evidence="3" key="1">
    <citation type="submission" date="2018-06" db="EMBL/GenBank/DDBJ databases">
        <authorList>
            <person name="Khan S.A."/>
        </authorList>
    </citation>
    <scope>NUCLEOTIDE SEQUENCE [LARGE SCALE GENOMIC DNA]</scope>
    <source>
        <strain evidence="3">DB-1506</strain>
    </source>
</reference>
<dbReference type="Proteomes" id="UP000249065">
    <property type="component" value="Unassembled WGS sequence"/>
</dbReference>
<dbReference type="Pfam" id="PF09601">
    <property type="entry name" value="DUF2459"/>
    <property type="match status" value="1"/>
</dbReference>
<comment type="caution">
    <text evidence="2">The sequence shown here is derived from an EMBL/GenBank/DDBJ whole genome shotgun (WGS) entry which is preliminary data.</text>
</comment>
<proteinExistence type="predicted"/>
<dbReference type="PROSITE" id="PS51257">
    <property type="entry name" value="PROKAR_LIPOPROTEIN"/>
    <property type="match status" value="1"/>
</dbReference>
<dbReference type="OrthoDB" id="211174at2"/>
<evidence type="ECO:0000313" key="3">
    <source>
        <dbReference type="Proteomes" id="UP000249065"/>
    </source>
</evidence>
<dbReference type="AlphaFoldDB" id="A0A327M642"/>
<organism evidence="2 3">
    <name type="scientific">Roseicella frigidaeris</name>
    <dbReference type="NCBI Taxonomy" id="2230885"/>
    <lineage>
        <taxon>Bacteria</taxon>
        <taxon>Pseudomonadati</taxon>
        <taxon>Pseudomonadota</taxon>
        <taxon>Alphaproteobacteria</taxon>
        <taxon>Acetobacterales</taxon>
        <taxon>Roseomonadaceae</taxon>
        <taxon>Roseicella</taxon>
    </lineage>
</organism>
<evidence type="ECO:0008006" key="4">
    <source>
        <dbReference type="Google" id="ProtNLM"/>
    </source>
</evidence>
<keyword evidence="3" id="KW-1185">Reference proteome</keyword>
<gene>
    <name evidence="2" type="ORF">DOO78_16765</name>
</gene>
<accession>A0A327M642</accession>
<evidence type="ECO:0000313" key="2">
    <source>
        <dbReference type="EMBL" id="RAI57895.1"/>
    </source>
</evidence>
<keyword evidence="1" id="KW-0732">Signal</keyword>
<name>A0A327M642_9PROT</name>
<dbReference type="EMBL" id="QLIX01000013">
    <property type="protein sequence ID" value="RAI57895.1"/>
    <property type="molecule type" value="Genomic_DNA"/>
</dbReference>
<evidence type="ECO:0000256" key="1">
    <source>
        <dbReference type="SAM" id="SignalP"/>
    </source>
</evidence>
<dbReference type="InterPro" id="IPR011727">
    <property type="entry name" value="CHP02117"/>
</dbReference>
<protein>
    <recommendedName>
        <fullName evidence="4">DUF2459 domain-containing protein</fullName>
    </recommendedName>
</protein>
<sequence length="260" mass="27341">MTIRFAPGCRKAMGRRKALALLTPLALGALAGCSRPPPRCPAGAATETEAWVVSHGWHLELALRRTALRGRLARLAAAFPGADALAFGFGKYGFMLAGNGAFEEWLLGPIPGDGVIQVTGLLVPPPEAYPGRVLALALPPGGREGLVRFLADSFAWDAEDRLIPAREEALMGSFFYRAARGYSLIYTCNRWAAEGLQAAGLPVRPEGALFAGAVLDQLAPIACAADPPQPRLAGLRWEDAAATARPRLPGPRGDPASQGG</sequence>
<feature type="chain" id="PRO_5016361196" description="DUF2459 domain-containing protein" evidence="1">
    <location>
        <begin position="32"/>
        <end position="260"/>
    </location>
</feature>